<feature type="region of interest" description="Disordered" evidence="1">
    <location>
        <begin position="355"/>
        <end position="443"/>
    </location>
</feature>
<reference evidence="3 4" key="1">
    <citation type="submission" date="2014-04" db="EMBL/GenBank/DDBJ databases">
        <authorList>
            <consortium name="DOE Joint Genome Institute"/>
            <person name="Kuo A."/>
            <person name="Kohler A."/>
            <person name="Costa M.D."/>
            <person name="Nagy L.G."/>
            <person name="Floudas D."/>
            <person name="Copeland A."/>
            <person name="Barry K.W."/>
            <person name="Cichocki N."/>
            <person name="Veneault-Fourrey C."/>
            <person name="LaButti K."/>
            <person name="Lindquist E.A."/>
            <person name="Lipzen A."/>
            <person name="Lundell T."/>
            <person name="Morin E."/>
            <person name="Murat C."/>
            <person name="Sun H."/>
            <person name="Tunlid A."/>
            <person name="Henrissat B."/>
            <person name="Grigoriev I.V."/>
            <person name="Hibbett D.S."/>
            <person name="Martin F."/>
            <person name="Nordberg H.P."/>
            <person name="Cantor M.N."/>
            <person name="Hua S.X."/>
        </authorList>
    </citation>
    <scope>NUCLEOTIDE SEQUENCE [LARGE SCALE GENOMIC DNA]</scope>
    <source>
        <strain evidence="3 4">441</strain>
    </source>
</reference>
<organism evidence="3 4">
    <name type="scientific">Pisolithus microcarpus 441</name>
    <dbReference type="NCBI Taxonomy" id="765257"/>
    <lineage>
        <taxon>Eukaryota</taxon>
        <taxon>Fungi</taxon>
        <taxon>Dikarya</taxon>
        <taxon>Basidiomycota</taxon>
        <taxon>Agaricomycotina</taxon>
        <taxon>Agaricomycetes</taxon>
        <taxon>Agaricomycetidae</taxon>
        <taxon>Boletales</taxon>
        <taxon>Sclerodermatineae</taxon>
        <taxon>Pisolithaceae</taxon>
        <taxon>Pisolithus</taxon>
    </lineage>
</organism>
<keyword evidence="2" id="KW-0472">Membrane</keyword>
<evidence type="ECO:0000256" key="1">
    <source>
        <dbReference type="SAM" id="MobiDB-lite"/>
    </source>
</evidence>
<keyword evidence="2" id="KW-0812">Transmembrane</keyword>
<proteinExistence type="predicted"/>
<evidence type="ECO:0000313" key="3">
    <source>
        <dbReference type="EMBL" id="KIK21507.1"/>
    </source>
</evidence>
<gene>
    <name evidence="3" type="ORF">PISMIDRAFT_12265</name>
</gene>
<dbReference type="HOGENOM" id="CLU_028897_2_0_1"/>
<dbReference type="Gene3D" id="2.60.120.260">
    <property type="entry name" value="Galactose-binding domain-like"/>
    <property type="match status" value="2"/>
</dbReference>
<dbReference type="AlphaFoldDB" id="A0A0C9ZGB9"/>
<reference evidence="4" key="2">
    <citation type="submission" date="2015-01" db="EMBL/GenBank/DDBJ databases">
        <title>Evolutionary Origins and Diversification of the Mycorrhizal Mutualists.</title>
        <authorList>
            <consortium name="DOE Joint Genome Institute"/>
            <consortium name="Mycorrhizal Genomics Consortium"/>
            <person name="Kohler A."/>
            <person name="Kuo A."/>
            <person name="Nagy L.G."/>
            <person name="Floudas D."/>
            <person name="Copeland A."/>
            <person name="Barry K.W."/>
            <person name="Cichocki N."/>
            <person name="Veneault-Fourrey C."/>
            <person name="LaButti K."/>
            <person name="Lindquist E.A."/>
            <person name="Lipzen A."/>
            <person name="Lundell T."/>
            <person name="Morin E."/>
            <person name="Murat C."/>
            <person name="Riley R."/>
            <person name="Ohm R."/>
            <person name="Sun H."/>
            <person name="Tunlid A."/>
            <person name="Henrissat B."/>
            <person name="Grigoriev I.V."/>
            <person name="Hibbett D.S."/>
            <person name="Martin F."/>
        </authorList>
    </citation>
    <scope>NUCLEOTIDE SEQUENCE [LARGE SCALE GENOMIC DNA]</scope>
    <source>
        <strain evidence="4">441</strain>
    </source>
</reference>
<dbReference type="Proteomes" id="UP000054018">
    <property type="component" value="Unassembled WGS sequence"/>
</dbReference>
<keyword evidence="2" id="KW-1133">Transmembrane helix</keyword>
<dbReference type="OrthoDB" id="2564234at2759"/>
<evidence type="ECO:0000313" key="4">
    <source>
        <dbReference type="Proteomes" id="UP000054018"/>
    </source>
</evidence>
<protein>
    <submittedName>
        <fullName evidence="3">Unplaced genomic scaffold scaffold_67, whole genome shotgun sequence</fullName>
    </submittedName>
</protein>
<dbReference type="STRING" id="765257.A0A0C9ZGB9"/>
<name>A0A0C9ZGB9_9AGAM</name>
<keyword evidence="4" id="KW-1185">Reference proteome</keyword>
<dbReference type="EMBL" id="KN833751">
    <property type="protein sequence ID" value="KIK21507.1"/>
    <property type="molecule type" value="Genomic_DNA"/>
</dbReference>
<evidence type="ECO:0000256" key="2">
    <source>
        <dbReference type="SAM" id="Phobius"/>
    </source>
</evidence>
<feature type="transmembrane region" description="Helical" evidence="2">
    <location>
        <begin position="298"/>
        <end position="320"/>
    </location>
</feature>
<feature type="compositionally biased region" description="Polar residues" evidence="1">
    <location>
        <begin position="398"/>
        <end position="415"/>
    </location>
</feature>
<accession>A0A0C9ZGB9</accession>
<sequence length="443" mass="47629">MPLVTTLVDDKSPLISYDSTWIPGTSVDQYADQYYLGTFTINDVPNGTAWFSFNGTGVWVYGAKRGNHYTYDVQLDGNTYGPYDGYYPTQEFLQVLFNTTGLTQGMHNLTLTNTATNSSYVDIDLVVWQSEVGSGDQQLITETVQDTDSRFQYQMTERGNIRKPTRRVRRSLLRYVVPLPPPGHETIDLFQGEMVTLFGATSTSTGLYTVQLDGGNVSKYNATAFLPFYGVTLFHADNLGPGQHSLTIANVPATPGQQLCIDYALVYSLANGTSTTGLSGTGGSTGGNTSSQRLSSGGIAGIAVAAAAAVLGFLLAFFFYRKMKSAEATYNHLCSVHTAQRQPEIPIGISTSMEARGPPSLVRQGSGYLPSSGPTQLGDESRSQLLGRSIPATPSEGGWQSPQPFQDGRTPTIQNAEIEARSPSPTATELPPAYAHAMRTGGA</sequence>